<keyword evidence="2 6" id="KW-0808">Transferase</keyword>
<dbReference type="PANTHER" id="PTHR46566:SF2">
    <property type="entry name" value="ATP-DEPENDENT 6-PHOSPHOFRUCTOKINASE ISOZYME 2"/>
    <property type="match status" value="1"/>
</dbReference>
<reference evidence="8 9" key="1">
    <citation type="submission" date="2024-01" db="EMBL/GenBank/DDBJ databases">
        <title>The genome sequence of Erythrobacteraceae sp. strain 1XM1-14.</title>
        <authorList>
            <person name="Liu Y."/>
        </authorList>
    </citation>
    <scope>NUCLEOTIDE SEQUENCE [LARGE SCALE GENOMIC DNA]</scope>
    <source>
        <strain evidence="8 9">1XM1-14</strain>
    </source>
</reference>
<comment type="caution">
    <text evidence="8">The sequence shown here is derived from an EMBL/GenBank/DDBJ whole genome shotgun (WGS) entry which is preliminary data.</text>
</comment>
<evidence type="ECO:0000313" key="9">
    <source>
        <dbReference type="Proteomes" id="UP001343492"/>
    </source>
</evidence>
<dbReference type="PIRSF" id="PIRSF000535">
    <property type="entry name" value="1PFK/6PFK/LacC"/>
    <property type="match status" value="1"/>
</dbReference>
<protein>
    <recommendedName>
        <fullName evidence="6">Phosphofructokinase</fullName>
    </recommendedName>
</protein>
<evidence type="ECO:0000256" key="1">
    <source>
        <dbReference type="ARBA" id="ARBA00010688"/>
    </source>
</evidence>
<organism evidence="8 9">
    <name type="scientific">Altererythrobacter litoralis</name>
    <dbReference type="NCBI Taxonomy" id="3113904"/>
    <lineage>
        <taxon>Bacteria</taxon>
        <taxon>Pseudomonadati</taxon>
        <taxon>Pseudomonadota</taxon>
        <taxon>Alphaproteobacteria</taxon>
        <taxon>Sphingomonadales</taxon>
        <taxon>Erythrobacteraceae</taxon>
        <taxon>Altererythrobacter</taxon>
    </lineage>
</organism>
<dbReference type="InterPro" id="IPR002173">
    <property type="entry name" value="Carboh/pur_kinase_PfkB_CS"/>
</dbReference>
<evidence type="ECO:0000256" key="6">
    <source>
        <dbReference type="PIRNR" id="PIRNR000535"/>
    </source>
</evidence>
<feature type="domain" description="Carbohydrate kinase PfkB" evidence="7">
    <location>
        <begin position="13"/>
        <end position="292"/>
    </location>
</feature>
<evidence type="ECO:0000256" key="2">
    <source>
        <dbReference type="ARBA" id="ARBA00022679"/>
    </source>
</evidence>
<keyword evidence="5" id="KW-0067">ATP-binding</keyword>
<keyword evidence="3" id="KW-0547">Nucleotide-binding</keyword>
<sequence>MMNIATLTLNPTIDLAYVVDKLEPTDKLRAPPQQADPGGGGINVARVFVRMGGNARCIYLSGGSTGIALDALLDLHQLVRERVAIEGHTRVSTTILEQGSGKEFRVVPAGPEVKESEWQDCLDRIDTLQCDYLVMSGSLPRGMPTAFYARAATKAHRRGIRTVLDTSGAALKEGVSAGGHELIKPNLKEFEQLIGKGLTTPEAIGKAAQSVARQGGARLVAVTMGEDGGILASADEVWRCEAPQVETASAVGAGDSFVAAMVYGLANGRNEFDAFRLGIAGGTAALITAGTGLARAEDTQGIFAQLAAG</sequence>
<keyword evidence="4" id="KW-0418">Kinase</keyword>
<gene>
    <name evidence="8" type="ORF">VRS74_04005</name>
</gene>
<evidence type="ECO:0000259" key="7">
    <source>
        <dbReference type="Pfam" id="PF00294"/>
    </source>
</evidence>
<evidence type="ECO:0000256" key="5">
    <source>
        <dbReference type="ARBA" id="ARBA00022840"/>
    </source>
</evidence>
<dbReference type="InterPro" id="IPR017583">
    <property type="entry name" value="Tagatose/fructose_Pkinase"/>
</dbReference>
<dbReference type="Gene3D" id="3.40.1190.20">
    <property type="match status" value="1"/>
</dbReference>
<dbReference type="InterPro" id="IPR029056">
    <property type="entry name" value="Ribokinase-like"/>
</dbReference>
<dbReference type="SUPFAM" id="SSF53613">
    <property type="entry name" value="Ribokinase-like"/>
    <property type="match status" value="1"/>
</dbReference>
<evidence type="ECO:0000256" key="3">
    <source>
        <dbReference type="ARBA" id="ARBA00022741"/>
    </source>
</evidence>
<accession>A0ABU7GCX6</accession>
<dbReference type="CDD" id="cd01164">
    <property type="entry name" value="FruK_PfkB_like"/>
    <property type="match status" value="1"/>
</dbReference>
<evidence type="ECO:0000313" key="8">
    <source>
        <dbReference type="EMBL" id="MEE1876846.1"/>
    </source>
</evidence>
<comment type="similarity">
    <text evidence="1 6">Belongs to the carbohydrate kinase PfkB family.</text>
</comment>
<keyword evidence="9" id="KW-1185">Reference proteome</keyword>
<dbReference type="InterPro" id="IPR011611">
    <property type="entry name" value="PfkB_dom"/>
</dbReference>
<dbReference type="Pfam" id="PF00294">
    <property type="entry name" value="PfkB"/>
    <property type="match status" value="1"/>
</dbReference>
<dbReference type="RefSeq" id="WP_354143953.1">
    <property type="nucleotide sequence ID" value="NZ_JAZDQV010000003.1"/>
</dbReference>
<evidence type="ECO:0000256" key="4">
    <source>
        <dbReference type="ARBA" id="ARBA00022777"/>
    </source>
</evidence>
<dbReference type="EMBL" id="JAZDQV010000003">
    <property type="protein sequence ID" value="MEE1876846.1"/>
    <property type="molecule type" value="Genomic_DNA"/>
</dbReference>
<dbReference type="Proteomes" id="UP001343492">
    <property type="component" value="Unassembled WGS sequence"/>
</dbReference>
<name>A0ABU7GCX6_9SPHN</name>
<dbReference type="PANTHER" id="PTHR46566">
    <property type="entry name" value="1-PHOSPHOFRUCTOKINASE-RELATED"/>
    <property type="match status" value="1"/>
</dbReference>
<dbReference type="PROSITE" id="PS00583">
    <property type="entry name" value="PFKB_KINASES_1"/>
    <property type="match status" value="1"/>
</dbReference>
<dbReference type="NCBIfam" id="TIGR03168">
    <property type="entry name" value="1-PFK"/>
    <property type="match status" value="1"/>
</dbReference>
<proteinExistence type="inferred from homology"/>